<gene>
    <name evidence="3" type="ORF">GRJ2_002687600</name>
</gene>
<dbReference type="InterPro" id="IPR003599">
    <property type="entry name" value="Ig_sub"/>
</dbReference>
<protein>
    <submittedName>
        <fullName evidence="3">Fc receptor-like protein 6</fullName>
    </submittedName>
</protein>
<feature type="domain" description="Ig-like" evidence="2">
    <location>
        <begin position="331"/>
        <end position="401"/>
    </location>
</feature>
<dbReference type="SMART" id="SM00409">
    <property type="entry name" value="IG"/>
    <property type="match status" value="3"/>
</dbReference>
<dbReference type="EMBL" id="BAAFJT010000037">
    <property type="protein sequence ID" value="GAB0202220.1"/>
    <property type="molecule type" value="Genomic_DNA"/>
</dbReference>
<keyword evidence="4" id="KW-1185">Reference proteome</keyword>
<accession>A0ABC9XWU2</accession>
<dbReference type="PANTHER" id="PTHR11738:SF186">
    <property type="entry name" value="OSTEOCLAST-ASSOCIATED IMMUNOGLOBULIN-LIKE RECEPTOR"/>
    <property type="match status" value="1"/>
</dbReference>
<dbReference type="AlphaFoldDB" id="A0ABC9XWU2"/>
<dbReference type="InterPro" id="IPR050412">
    <property type="entry name" value="Ig-like_Receptors_ImmuneReg"/>
</dbReference>
<name>A0ABC9XWU2_GRUJA</name>
<dbReference type="Proteomes" id="UP001623348">
    <property type="component" value="Unassembled WGS sequence"/>
</dbReference>
<dbReference type="Gene3D" id="2.60.40.10">
    <property type="entry name" value="Immunoglobulins"/>
    <property type="match status" value="3"/>
</dbReference>
<evidence type="ECO:0000259" key="2">
    <source>
        <dbReference type="PROSITE" id="PS50835"/>
    </source>
</evidence>
<keyword evidence="1" id="KW-1015">Disulfide bond</keyword>
<dbReference type="PANTHER" id="PTHR11738">
    <property type="entry name" value="MHC CLASS I NK CELL RECEPTOR"/>
    <property type="match status" value="1"/>
</dbReference>
<evidence type="ECO:0000313" key="4">
    <source>
        <dbReference type="Proteomes" id="UP001623348"/>
    </source>
</evidence>
<reference evidence="3 4" key="1">
    <citation type="submission" date="2024-06" db="EMBL/GenBank/DDBJ databases">
        <title>The draft genome of Grus japonensis, version 3.</title>
        <authorList>
            <person name="Nabeshima K."/>
            <person name="Suzuki S."/>
            <person name="Onuma M."/>
        </authorList>
    </citation>
    <scope>NUCLEOTIDE SEQUENCE [LARGE SCALE GENOMIC DNA]</scope>
    <source>
        <strain evidence="3 4">451A</strain>
    </source>
</reference>
<evidence type="ECO:0000256" key="1">
    <source>
        <dbReference type="ARBA" id="ARBA00023157"/>
    </source>
</evidence>
<dbReference type="InterPro" id="IPR007110">
    <property type="entry name" value="Ig-like_dom"/>
</dbReference>
<proteinExistence type="predicted"/>
<dbReference type="InterPro" id="IPR013783">
    <property type="entry name" value="Ig-like_fold"/>
</dbReference>
<dbReference type="InterPro" id="IPR036179">
    <property type="entry name" value="Ig-like_dom_sf"/>
</dbReference>
<organism evidence="3 4">
    <name type="scientific">Grus japonensis</name>
    <name type="common">Japanese crane</name>
    <name type="synonym">Red-crowned crane</name>
    <dbReference type="NCBI Taxonomy" id="30415"/>
    <lineage>
        <taxon>Eukaryota</taxon>
        <taxon>Metazoa</taxon>
        <taxon>Chordata</taxon>
        <taxon>Craniata</taxon>
        <taxon>Vertebrata</taxon>
        <taxon>Euteleostomi</taxon>
        <taxon>Archelosauria</taxon>
        <taxon>Archosauria</taxon>
        <taxon>Dinosauria</taxon>
        <taxon>Saurischia</taxon>
        <taxon>Theropoda</taxon>
        <taxon>Coelurosauria</taxon>
        <taxon>Aves</taxon>
        <taxon>Neognathae</taxon>
        <taxon>Neoaves</taxon>
        <taxon>Gruiformes</taxon>
        <taxon>Gruidae</taxon>
        <taxon>Grus</taxon>
    </lineage>
</organism>
<dbReference type="SUPFAM" id="SSF48726">
    <property type="entry name" value="Immunoglobulin"/>
    <property type="match status" value="2"/>
</dbReference>
<evidence type="ECO:0000313" key="3">
    <source>
        <dbReference type="EMBL" id="GAB0202220.1"/>
    </source>
</evidence>
<dbReference type="PROSITE" id="PS50835">
    <property type="entry name" value="IG_LIKE"/>
    <property type="match status" value="3"/>
</dbReference>
<feature type="domain" description="Ig-like" evidence="2">
    <location>
        <begin position="230"/>
        <end position="301"/>
    </location>
</feature>
<sequence length="438" mass="49436">MKHMIGKSQHGLTKGKSLSTNPITFYDQATCSVDARRMVDIVYLDFSKAFDTVLHSLLLEKLIRYGLDKCELDDGIKRPLMKFADDTDLCGLVDTSEGRNIQREALDRLEEWANKNLMKFNKDKYLPLPPNITVTPEKMEYLIGDTVSLQCVAPWTKEKIQGFQFSGTSGWAVDVRTTKRTYTYRFNITGPKDGGAHACTYTVINRLRRPFRSQESKSIILSVRDHPPQPTLTFNSSTSVVIEGQTLVFLCKAPAGDAERRFRFYKEKVKVINVNELILRENEAQLQVVEINQNFSGNFTCGYEEKTEGRWIPSYPSQAVQVLVKDLPSQPALLLDPPSGEVTDGDPLILTCVVNGSVSQRKFYFYKDGDEQFSETTTMGQSLFNVPVATTALTTGDFTCRYEEKVNDQWIPSPFSQSMTVVTQGEVLPPTRSTHPRS</sequence>
<comment type="caution">
    <text evidence="3">The sequence shown here is derived from an EMBL/GenBank/DDBJ whole genome shotgun (WGS) entry which is preliminary data.</text>
</comment>
<feature type="domain" description="Ig-like" evidence="2">
    <location>
        <begin position="130"/>
        <end position="200"/>
    </location>
</feature>